<evidence type="ECO:0008006" key="5">
    <source>
        <dbReference type="Google" id="ProtNLM"/>
    </source>
</evidence>
<evidence type="ECO:0000259" key="2">
    <source>
        <dbReference type="Pfam" id="PF22725"/>
    </source>
</evidence>
<protein>
    <recommendedName>
        <fullName evidence="5">Gfo/Idh/MocA family oxidoreductase</fullName>
    </recommendedName>
</protein>
<dbReference type="SUPFAM" id="SSF55347">
    <property type="entry name" value="Glyceraldehyde-3-phosphate dehydrogenase-like, C-terminal domain"/>
    <property type="match status" value="1"/>
</dbReference>
<dbReference type="Pfam" id="PF01408">
    <property type="entry name" value="GFO_IDH_MocA"/>
    <property type="match status" value="1"/>
</dbReference>
<dbReference type="Gene3D" id="3.40.50.720">
    <property type="entry name" value="NAD(P)-binding Rossmann-like Domain"/>
    <property type="match status" value="1"/>
</dbReference>
<comment type="caution">
    <text evidence="3">The sequence shown here is derived from an EMBL/GenBank/DDBJ whole genome shotgun (WGS) entry which is preliminary data.</text>
</comment>
<dbReference type="Pfam" id="PF22725">
    <property type="entry name" value="GFO_IDH_MocA_C3"/>
    <property type="match status" value="1"/>
</dbReference>
<dbReference type="RefSeq" id="WP_144302298.1">
    <property type="nucleotide sequence ID" value="NZ_QMIE01000004.1"/>
</dbReference>
<feature type="domain" description="GFO/IDH/MocA-like oxidoreductase" evidence="2">
    <location>
        <begin position="136"/>
        <end position="253"/>
    </location>
</feature>
<dbReference type="Proteomes" id="UP000448292">
    <property type="component" value="Unassembled WGS sequence"/>
</dbReference>
<evidence type="ECO:0000313" key="3">
    <source>
        <dbReference type="EMBL" id="TVM18297.1"/>
    </source>
</evidence>
<sequence>MAGDAKVRWGIVGTSGFARHTFGPAIVGSRRGELYGCVGSDISRARDFAARLGAVKVHQSVDDMAEDPEIEAVWIASPNHMHKEHALAMLSEGKHVLCEKPMAVTPEDCEEMVDAAEDNGVLLSVGYHMRHHPELRRLQERFAARHFGPPVEARARMFHAYPAPPPTWRAKKATSGGWAINDIGTHLIDLLRWFLGEAETVRGELATKRFHVEADDHAVVMARFDSGGLGLMECSTGAPGPGFLLEVYGTEGFAVAKDVMFGQGGSMMLMESGWPGVEKNEVEEINLYEAQVDHFCAALRGEEELRVTGEDGLRNVEIISSARGW</sequence>
<dbReference type="InterPro" id="IPR055170">
    <property type="entry name" value="GFO_IDH_MocA-like_dom"/>
</dbReference>
<evidence type="ECO:0000259" key="1">
    <source>
        <dbReference type="Pfam" id="PF01408"/>
    </source>
</evidence>
<dbReference type="InterPro" id="IPR000683">
    <property type="entry name" value="Gfo/Idh/MocA-like_OxRdtase_N"/>
</dbReference>
<accession>A0A7M3MGR9</accession>
<dbReference type="PANTHER" id="PTHR43708">
    <property type="entry name" value="CONSERVED EXPRESSED OXIDOREDUCTASE (EUROFUNG)"/>
    <property type="match status" value="1"/>
</dbReference>
<dbReference type="PANTHER" id="PTHR43708:SF8">
    <property type="entry name" value="OXIDOREDUCTASE"/>
    <property type="match status" value="1"/>
</dbReference>
<keyword evidence="4" id="KW-1185">Reference proteome</keyword>
<dbReference type="AlphaFoldDB" id="A0A7M3MGR9"/>
<dbReference type="OrthoDB" id="9793050at2"/>
<dbReference type="SUPFAM" id="SSF51735">
    <property type="entry name" value="NAD(P)-binding Rossmann-fold domains"/>
    <property type="match status" value="1"/>
</dbReference>
<dbReference type="Gene3D" id="3.30.360.10">
    <property type="entry name" value="Dihydrodipicolinate Reductase, domain 2"/>
    <property type="match status" value="1"/>
</dbReference>
<evidence type="ECO:0000313" key="4">
    <source>
        <dbReference type="Proteomes" id="UP000448292"/>
    </source>
</evidence>
<feature type="domain" description="Gfo/Idh/MocA-like oxidoreductase N-terminal" evidence="1">
    <location>
        <begin position="7"/>
        <end position="127"/>
    </location>
</feature>
<organism evidence="3 4">
    <name type="scientific">Oceanidesulfovibrio indonesiensis</name>
    <dbReference type="NCBI Taxonomy" id="54767"/>
    <lineage>
        <taxon>Bacteria</taxon>
        <taxon>Pseudomonadati</taxon>
        <taxon>Thermodesulfobacteriota</taxon>
        <taxon>Desulfovibrionia</taxon>
        <taxon>Desulfovibrionales</taxon>
        <taxon>Desulfovibrionaceae</taxon>
        <taxon>Oceanidesulfovibrio</taxon>
    </lineage>
</organism>
<reference evidence="3 4" key="1">
    <citation type="submission" date="2018-06" db="EMBL/GenBank/DDBJ databases">
        <title>Complete genome of Desulfovibrio indonesiensis P37SLT.</title>
        <authorList>
            <person name="Crispim J.S."/>
            <person name="Vidigal P.M.P."/>
            <person name="Silva L.C.F."/>
            <person name="Laguardia C.N."/>
            <person name="Araujo L.C."/>
            <person name="Dias R.S."/>
            <person name="Sousa M.P."/>
            <person name="Paula S.O."/>
            <person name="Silva C."/>
        </authorList>
    </citation>
    <scope>NUCLEOTIDE SEQUENCE [LARGE SCALE GENOMIC DNA]</scope>
    <source>
        <strain evidence="3 4">P37SLT</strain>
    </source>
</reference>
<dbReference type="EMBL" id="QMIE01000004">
    <property type="protein sequence ID" value="TVM18297.1"/>
    <property type="molecule type" value="Genomic_DNA"/>
</dbReference>
<proteinExistence type="predicted"/>
<name>A0A7M3MGR9_9BACT</name>
<dbReference type="GO" id="GO:0000166">
    <property type="term" value="F:nucleotide binding"/>
    <property type="evidence" value="ECO:0007669"/>
    <property type="project" value="InterPro"/>
</dbReference>
<dbReference type="InterPro" id="IPR051317">
    <property type="entry name" value="Gfo/Idh/MocA_oxidoreduct"/>
</dbReference>
<gene>
    <name evidence="3" type="ORF">DPQ33_05965</name>
</gene>
<dbReference type="InterPro" id="IPR036291">
    <property type="entry name" value="NAD(P)-bd_dom_sf"/>
</dbReference>